<evidence type="ECO:0000259" key="1">
    <source>
        <dbReference type="Pfam" id="PF03372"/>
    </source>
</evidence>
<accession>A0A6B2LCQ0</accession>
<dbReference type="AlphaFoldDB" id="A0A6B2LCQ0"/>
<dbReference type="InterPro" id="IPR005135">
    <property type="entry name" value="Endo/exonuclease/phosphatase"/>
</dbReference>
<feature type="domain" description="Endonuclease/exonuclease/phosphatase" evidence="1">
    <location>
        <begin position="3"/>
        <end position="248"/>
    </location>
</feature>
<dbReference type="EMBL" id="GIBP01005632">
    <property type="protein sequence ID" value="NDV34601.1"/>
    <property type="molecule type" value="Transcribed_RNA"/>
</dbReference>
<organism evidence="2">
    <name type="scientific">Arcella intermedia</name>
    <dbReference type="NCBI Taxonomy" id="1963864"/>
    <lineage>
        <taxon>Eukaryota</taxon>
        <taxon>Amoebozoa</taxon>
        <taxon>Tubulinea</taxon>
        <taxon>Elardia</taxon>
        <taxon>Arcellinida</taxon>
        <taxon>Sphaerothecina</taxon>
        <taxon>Arcellidae</taxon>
        <taxon>Arcella</taxon>
    </lineage>
</organism>
<name>A0A6B2LCQ0_9EUKA</name>
<dbReference type="SUPFAM" id="SSF56219">
    <property type="entry name" value="DNase I-like"/>
    <property type="match status" value="1"/>
</dbReference>
<dbReference type="InterPro" id="IPR050410">
    <property type="entry name" value="CCR4/nocturin_mRNA_transcr"/>
</dbReference>
<dbReference type="PANTHER" id="PTHR12121:SF36">
    <property type="entry name" value="ENDONUCLEASE_EXONUCLEASE_PHOSPHATASE DOMAIN-CONTAINING PROTEIN"/>
    <property type="match status" value="1"/>
</dbReference>
<dbReference type="InterPro" id="IPR036691">
    <property type="entry name" value="Endo/exonu/phosph_ase_sf"/>
</dbReference>
<protein>
    <recommendedName>
        <fullName evidence="1">Endonuclease/exonuclease/phosphatase domain-containing protein</fullName>
    </recommendedName>
</protein>
<reference evidence="2" key="1">
    <citation type="journal article" date="2020" name="J. Eukaryot. Microbiol.">
        <title>De novo Sequencing, Assembly and Annotation of the Transcriptome for the Free-Living Testate Amoeba Arcella intermedia.</title>
        <authorList>
            <person name="Ribeiro G.M."/>
            <person name="Porfirio-Sousa A.L."/>
            <person name="Maurer-Alcala X.X."/>
            <person name="Katz L.A."/>
            <person name="Lahr D.J.G."/>
        </authorList>
    </citation>
    <scope>NUCLEOTIDE SEQUENCE</scope>
</reference>
<dbReference type="GO" id="GO:0000175">
    <property type="term" value="F:3'-5'-RNA exonuclease activity"/>
    <property type="evidence" value="ECO:0007669"/>
    <property type="project" value="TreeGrafter"/>
</dbReference>
<proteinExistence type="predicted"/>
<dbReference type="PANTHER" id="PTHR12121">
    <property type="entry name" value="CARBON CATABOLITE REPRESSOR PROTEIN 4"/>
    <property type="match status" value="1"/>
</dbReference>
<sequence>MVIDQIVALKPDILCLQELDRYPWVKDKLSEFGYTVSVFHKRPGDKDDGCGTFLNPQMFQIDNSWFVEFKDKTKRIAQFVKVSFVKARSKKAKENSLLICNTHLYWDTDQPNLQLSQLELVLQNLTPYVDQCFAIIVCGDFNSSPEQTPFLYFSGAEIPKQHQQRFSKFIQQRTQYPKFSSAFQNYENTGAHPPFTAYQDKWSGCVDYIWFNTQVVDTLGVIRTNSLPSKSEVTKEIALPNSSFPSDHLPLFALFGC</sequence>
<dbReference type="Pfam" id="PF03372">
    <property type="entry name" value="Exo_endo_phos"/>
    <property type="match status" value="1"/>
</dbReference>
<evidence type="ECO:0000313" key="2">
    <source>
        <dbReference type="EMBL" id="NDV34601.1"/>
    </source>
</evidence>
<dbReference type="Gene3D" id="3.60.10.10">
    <property type="entry name" value="Endonuclease/exonuclease/phosphatase"/>
    <property type="match status" value="1"/>
</dbReference>